<sequence length="249" mass="28860">MVPRTIKKLHLPTDLLGFTAGTYDNIREDNNLQASLGPFCNQVRKELKEFIYENLEDIQDEPNYIKKIAIEKSSHWEFLFASALLKSKLNPINETYVEIDKGFVIQRAKYLDSNEFFDWIKITLTDFENFVKLFQLCATNLVQAFGEPGIAAKPIEIKNSIERFIQLCRELINWEFELNSLEVPEDLKIVKTKLRGATKLLVINELNNLQFELQKVSDEKATEVNLTFTPKLPETLNSVVNDFRLHFGI</sequence>
<gene>
    <name evidence="1" type="ORF">LPB3_07990</name>
</gene>
<protein>
    <submittedName>
        <fullName evidence="1">Uncharacterized protein</fullName>
    </submittedName>
</protein>
<organism evidence="1 2">
    <name type="scientific">Polaribacter vadi</name>
    <dbReference type="NCBI Taxonomy" id="1774273"/>
    <lineage>
        <taxon>Bacteria</taxon>
        <taxon>Pseudomonadati</taxon>
        <taxon>Bacteroidota</taxon>
        <taxon>Flavobacteriia</taxon>
        <taxon>Flavobacteriales</taxon>
        <taxon>Flavobacteriaceae</taxon>
    </lineage>
</organism>
<reference evidence="2" key="1">
    <citation type="submission" date="2016-02" db="EMBL/GenBank/DDBJ databases">
        <authorList>
            <person name="Shin S.-K."/>
            <person name="Yi H."/>
            <person name="Kim E."/>
        </authorList>
    </citation>
    <scope>NUCLEOTIDE SEQUENCE [LARGE SCALE GENOMIC DNA]</scope>
    <source>
        <strain evidence="2">LPB0003</strain>
    </source>
</reference>
<dbReference type="Proteomes" id="UP000092584">
    <property type="component" value="Unassembled WGS sequence"/>
</dbReference>
<comment type="caution">
    <text evidence="1">The sequence shown here is derived from an EMBL/GenBank/DDBJ whole genome shotgun (WGS) entry which is preliminary data.</text>
</comment>
<dbReference type="EMBL" id="LSFM01000022">
    <property type="protein sequence ID" value="OBY64320.1"/>
    <property type="molecule type" value="Genomic_DNA"/>
</dbReference>
<evidence type="ECO:0000313" key="1">
    <source>
        <dbReference type="EMBL" id="OBY64320.1"/>
    </source>
</evidence>
<accession>A0A1B8TXK6</accession>
<name>A0A1B8TXK6_9FLAO</name>
<keyword evidence="2" id="KW-1185">Reference proteome</keyword>
<evidence type="ECO:0000313" key="2">
    <source>
        <dbReference type="Proteomes" id="UP000092584"/>
    </source>
</evidence>
<dbReference type="KEGG" id="pob:LPB03_04505"/>
<proteinExistence type="predicted"/>
<dbReference type="AlphaFoldDB" id="A0A1B8TXK6"/>